<dbReference type="InterPro" id="IPR036291">
    <property type="entry name" value="NAD(P)-bd_dom_sf"/>
</dbReference>
<feature type="region of interest" description="Disordered" evidence="4">
    <location>
        <begin position="464"/>
        <end position="496"/>
    </location>
</feature>
<dbReference type="Proteomes" id="UP000032180">
    <property type="component" value="Chromosome 2"/>
</dbReference>
<keyword evidence="2" id="KW-0521">NADP</keyword>
<evidence type="ECO:0000256" key="2">
    <source>
        <dbReference type="ARBA" id="ARBA00022857"/>
    </source>
</evidence>
<organism evidence="6 7">
    <name type="scientific">Leersia perrieri</name>
    <dbReference type="NCBI Taxonomy" id="77586"/>
    <lineage>
        <taxon>Eukaryota</taxon>
        <taxon>Viridiplantae</taxon>
        <taxon>Streptophyta</taxon>
        <taxon>Embryophyta</taxon>
        <taxon>Tracheophyta</taxon>
        <taxon>Spermatophyta</taxon>
        <taxon>Magnoliopsida</taxon>
        <taxon>Liliopsida</taxon>
        <taxon>Poales</taxon>
        <taxon>Poaceae</taxon>
        <taxon>BOP clade</taxon>
        <taxon>Oryzoideae</taxon>
        <taxon>Oryzeae</taxon>
        <taxon>Oryzinae</taxon>
        <taxon>Leersia</taxon>
    </lineage>
</organism>
<dbReference type="SUPFAM" id="SSF51735">
    <property type="entry name" value="NAD(P)-binding Rossmann-fold domains"/>
    <property type="match status" value="1"/>
</dbReference>
<dbReference type="SMART" id="SM00594">
    <property type="entry name" value="UAS"/>
    <property type="match status" value="1"/>
</dbReference>
<feature type="region of interest" description="Disordered" evidence="4">
    <location>
        <begin position="216"/>
        <end position="279"/>
    </location>
</feature>
<reference evidence="6 7" key="1">
    <citation type="submission" date="2012-08" db="EMBL/GenBank/DDBJ databases">
        <title>Oryza genome evolution.</title>
        <authorList>
            <person name="Wing R.A."/>
        </authorList>
    </citation>
    <scope>NUCLEOTIDE SEQUENCE</scope>
</reference>
<proteinExistence type="inferred from homology"/>
<feature type="region of interest" description="Disordered" evidence="4">
    <location>
        <begin position="152"/>
        <end position="187"/>
    </location>
</feature>
<dbReference type="STRING" id="77586.A0A0D9VIT0"/>
<evidence type="ECO:0000313" key="7">
    <source>
        <dbReference type="Proteomes" id="UP000032180"/>
    </source>
</evidence>
<feature type="compositionally biased region" description="Acidic residues" evidence="4">
    <location>
        <begin position="251"/>
        <end position="263"/>
    </location>
</feature>
<dbReference type="HOGENOM" id="CLU_315774_0_0_1"/>
<dbReference type="eggNOG" id="KOG1208">
    <property type="taxonomic scope" value="Eukaryota"/>
</dbReference>
<dbReference type="Pfam" id="PF00106">
    <property type="entry name" value="adh_short"/>
    <property type="match status" value="2"/>
</dbReference>
<dbReference type="Gramene" id="LPERR02G20860.1">
    <property type="protein sequence ID" value="LPERR02G20860.1"/>
    <property type="gene ID" value="LPERR02G20860"/>
</dbReference>
<feature type="compositionally biased region" description="Acidic residues" evidence="4">
    <location>
        <begin position="486"/>
        <end position="496"/>
    </location>
</feature>
<evidence type="ECO:0000259" key="5">
    <source>
        <dbReference type="PROSITE" id="PS50033"/>
    </source>
</evidence>
<dbReference type="Pfam" id="PF13899">
    <property type="entry name" value="Thioredoxin_7"/>
    <property type="match status" value="1"/>
</dbReference>
<dbReference type="Gene3D" id="1.10.8.10">
    <property type="entry name" value="DNA helicase RuvA subunit, C-terminal domain"/>
    <property type="match status" value="1"/>
</dbReference>
<keyword evidence="7" id="KW-1185">Reference proteome</keyword>
<dbReference type="SUPFAM" id="SSF46934">
    <property type="entry name" value="UBA-like"/>
    <property type="match status" value="1"/>
</dbReference>
<accession>A0A0D9VIT0</accession>
<dbReference type="InterPro" id="IPR036249">
    <property type="entry name" value="Thioredoxin-like_sf"/>
</dbReference>
<dbReference type="PANTHER" id="PTHR43490:SF135">
    <property type="entry name" value="OS02G0640800 PROTEIN"/>
    <property type="match status" value="1"/>
</dbReference>
<dbReference type="InterPro" id="IPR009060">
    <property type="entry name" value="UBA-like_sf"/>
</dbReference>
<dbReference type="CDD" id="cd14273">
    <property type="entry name" value="UBA_TAP-C_like"/>
    <property type="match status" value="1"/>
</dbReference>
<dbReference type="EnsemblPlants" id="LPERR02G20860.1">
    <property type="protein sequence ID" value="LPERR02G20860.1"/>
    <property type="gene ID" value="LPERR02G20860"/>
</dbReference>
<dbReference type="AlphaFoldDB" id="A0A0D9VIT0"/>
<dbReference type="SUPFAM" id="SSF52833">
    <property type="entry name" value="Thioredoxin-like"/>
    <property type="match status" value="1"/>
</dbReference>
<name>A0A0D9VIT0_9ORYZ</name>
<dbReference type="PRINTS" id="PR00081">
    <property type="entry name" value="GDHRDH"/>
</dbReference>
<dbReference type="SUPFAM" id="SSF54236">
    <property type="entry name" value="Ubiquitin-like"/>
    <property type="match status" value="1"/>
</dbReference>
<dbReference type="PROSITE" id="PS50033">
    <property type="entry name" value="UBX"/>
    <property type="match status" value="1"/>
</dbReference>
<dbReference type="PANTHER" id="PTHR43490">
    <property type="entry name" value="(+)-NEOMENTHOL DEHYDROGENASE"/>
    <property type="match status" value="1"/>
</dbReference>
<feature type="compositionally biased region" description="Pro residues" evidence="4">
    <location>
        <begin position="163"/>
        <end position="183"/>
    </location>
</feature>
<reference evidence="6" key="3">
    <citation type="submission" date="2015-04" db="UniProtKB">
        <authorList>
            <consortium name="EnsemblPlants"/>
        </authorList>
    </citation>
    <scope>IDENTIFICATION</scope>
</reference>
<feature type="region of interest" description="Disordered" evidence="4">
    <location>
        <begin position="412"/>
        <end position="433"/>
    </location>
</feature>
<dbReference type="InterPro" id="IPR006577">
    <property type="entry name" value="UAS"/>
</dbReference>
<evidence type="ECO:0000256" key="4">
    <source>
        <dbReference type="SAM" id="MobiDB-lite"/>
    </source>
</evidence>
<dbReference type="GO" id="GO:0016491">
    <property type="term" value="F:oxidoreductase activity"/>
    <property type="evidence" value="ECO:0007669"/>
    <property type="project" value="UniProtKB-KW"/>
</dbReference>
<dbReference type="GO" id="GO:0016020">
    <property type="term" value="C:membrane"/>
    <property type="evidence" value="ECO:0007669"/>
    <property type="project" value="TreeGrafter"/>
</dbReference>
<dbReference type="Gene3D" id="3.40.30.10">
    <property type="entry name" value="Glutaredoxin"/>
    <property type="match status" value="1"/>
</dbReference>
<dbReference type="CDD" id="cd02958">
    <property type="entry name" value="UAS"/>
    <property type="match status" value="1"/>
</dbReference>
<dbReference type="InterPro" id="IPR002347">
    <property type="entry name" value="SDR_fam"/>
</dbReference>
<feature type="domain" description="UBX" evidence="5">
    <location>
        <begin position="498"/>
        <end position="570"/>
    </location>
</feature>
<keyword evidence="3" id="KW-0560">Oxidoreductase</keyword>
<reference evidence="7" key="2">
    <citation type="submission" date="2013-12" db="EMBL/GenBank/DDBJ databases">
        <authorList>
            <person name="Yu Y."/>
            <person name="Lee S."/>
            <person name="de Baynast K."/>
            <person name="Wissotski M."/>
            <person name="Liu L."/>
            <person name="Talag J."/>
            <person name="Goicoechea J."/>
            <person name="Angelova A."/>
            <person name="Jetty R."/>
            <person name="Kudrna D."/>
            <person name="Golser W."/>
            <person name="Rivera L."/>
            <person name="Zhang J."/>
            <person name="Wing R."/>
        </authorList>
    </citation>
    <scope>NUCLEOTIDE SEQUENCE</scope>
</reference>
<protein>
    <recommendedName>
        <fullName evidence="5">UBX domain-containing protein</fullName>
    </recommendedName>
</protein>
<dbReference type="eggNOG" id="KOG1364">
    <property type="taxonomic scope" value="Eukaryota"/>
</dbReference>
<evidence type="ECO:0000313" key="6">
    <source>
        <dbReference type="EnsemblPlants" id="LPERR02G20860.1"/>
    </source>
</evidence>
<evidence type="ECO:0000256" key="3">
    <source>
        <dbReference type="ARBA" id="ARBA00023002"/>
    </source>
</evidence>
<feature type="compositionally biased region" description="Basic and acidic residues" evidence="4">
    <location>
        <begin position="226"/>
        <end position="242"/>
    </location>
</feature>
<dbReference type="Gene3D" id="3.40.50.720">
    <property type="entry name" value="NAD(P)-binding Rossmann-like Domain"/>
    <property type="match status" value="1"/>
</dbReference>
<dbReference type="InterPro" id="IPR029071">
    <property type="entry name" value="Ubiquitin-like_domsf"/>
</dbReference>
<dbReference type="Pfam" id="PF14555">
    <property type="entry name" value="UBA_4"/>
    <property type="match status" value="1"/>
</dbReference>
<comment type="similarity">
    <text evidence="1">Belongs to the short-chain dehydrogenases/reductases (SDR) family.</text>
</comment>
<sequence length="880" mass="96230">MVDLPRIKRDLTSLEQESSWPHVKAARYLMIWCFRATAATSRRGGAGLVATAAGYTKGTKQKMDNDGAVTTFMEITSCGSRESAVQLLTACRWDLETAINRYFVLGGAAFAARVAAPPPAPPAAAVDDVAPPAGDGDGVRAPIAFRSETLYGDAFGRTKPPKVRPPAPSVWGKPKPPPPPPSTPAVAPVYIGLDLNLPPNNDDDDDEQPGIRRVVGEEENKEEDGESKLKEQNEQHEDHDGYSDGDYGMETADDDDDYDGYDDMIEKTPSPPPASSRPKSLAEMYRLPSELMHEADFHSTKLHAARLDRWLLLNLQISGDFTSEMHNRDLWANERIAKIVRENFVFSLLENGDGDHDDEGSKVPCFYKLHDQLPAVAVIDPVTGQMLAKWSGVIDPEAFLVDIEEFIRSKPSARSKPEMFRRKPMPVPESSAPAVEIAEQQDSAMADDTAPTQEPDTTAAAVPMDEQSVAQESTSADACGMQQQTADDEHDDDDQPMEGEKIYRMRVRFPDGSVVTKEFGCKRRVLVLFNYVRSVLHEKMQPQAFKIKRLVGAAFLELPQGGVSFEDLGLNCATEHCTMEPGSSNTSSGEKRIAVVTGGNKGIGLEICKQLAAKGIFVVLTARDEERGAGAAAALRQLGLSDVLFHELDVTEPSSVACLADFIKHKFGKLDILVSNAGNLGVTFDFGNSELDKAIEGKSPNETLKWLMQHTVETTENAEECLRINYHGTTAVIQTLFPLLQLSSDGRIFFSGEKLKEELNDADKLSEERLDELAELFINDFKNGELESRGWPARRDAFVAYKTSKALQHAYTRVLARRHASSPLRFNCVHPGYVKTDMTLGTGELTAEEGAAGPVAVALSPPGGATGVFFIRTEPASFVD</sequence>
<dbReference type="InterPro" id="IPR001012">
    <property type="entry name" value="UBX_dom"/>
</dbReference>
<evidence type="ECO:0000256" key="1">
    <source>
        <dbReference type="ARBA" id="ARBA00006484"/>
    </source>
</evidence>